<keyword evidence="3" id="KW-0653">Protein transport</keyword>
<keyword evidence="11" id="KW-1185">Reference proteome</keyword>
<dbReference type="InterPro" id="IPR036180">
    <property type="entry name" value="Gelsolin-like_dom_sf"/>
</dbReference>
<dbReference type="Pfam" id="PF00626">
    <property type="entry name" value="Gelsolin"/>
    <property type="match status" value="1"/>
</dbReference>
<dbReference type="GO" id="GO:0000149">
    <property type="term" value="F:SNARE binding"/>
    <property type="evidence" value="ECO:0007669"/>
    <property type="project" value="TreeGrafter"/>
</dbReference>
<feature type="domain" description="Gelsolin-like" evidence="5">
    <location>
        <begin position="773"/>
        <end position="844"/>
    </location>
</feature>
<dbReference type="InterPro" id="IPR006895">
    <property type="entry name" value="Znf_Sec23_Sec24"/>
</dbReference>
<feature type="compositionally biased region" description="Low complexity" evidence="4">
    <location>
        <begin position="107"/>
        <end position="118"/>
    </location>
</feature>
<proteinExistence type="inferred from homology"/>
<feature type="compositionally biased region" description="Pro residues" evidence="4">
    <location>
        <begin position="20"/>
        <end position="33"/>
    </location>
</feature>
<dbReference type="Pfam" id="PF04810">
    <property type="entry name" value="zf-Sec23_Sec24"/>
    <property type="match status" value="1"/>
</dbReference>
<evidence type="ECO:0000259" key="7">
    <source>
        <dbReference type="Pfam" id="PF04811"/>
    </source>
</evidence>
<dbReference type="SUPFAM" id="SSF82754">
    <property type="entry name" value="C-terminal, gelsolin-like domain of Sec23/24"/>
    <property type="match status" value="1"/>
</dbReference>
<protein>
    <submittedName>
        <fullName evidence="10">Uncharacterized protein</fullName>
    </submittedName>
</protein>
<evidence type="ECO:0000256" key="2">
    <source>
        <dbReference type="ARBA" id="ARBA00022448"/>
    </source>
</evidence>
<dbReference type="InterPro" id="IPR029006">
    <property type="entry name" value="ADF-H/Gelsolin-like_dom_sf"/>
</dbReference>
<dbReference type="SUPFAM" id="SSF53300">
    <property type="entry name" value="vWA-like"/>
    <property type="match status" value="1"/>
</dbReference>
<feature type="domain" description="Sec23/Sec24 beta-sandwich" evidence="9">
    <location>
        <begin position="551"/>
        <end position="635"/>
    </location>
</feature>
<sequence>MQQYPPRPPPGHPLRAIPGQTPPPYGQPRPQTPPAMVRPRPPPSPVHSMQNQFDTMSISSNSPGQKGNRAKRVFHPDGSPQGAIRPPVGTVHSAPQVPGVRPLMPHQSPSVPLVAQPQQPQPLPQQPKSRIDPNQIPSPIQVQDQDQQLFAGQEYGTCSKTSVPLSTTQVRVVDQGNCNPRFMRINTTQIPINDDLVEKTHIPMSLIVQPLAQLRPDEDPVPVIEMQKEGPVRCRRCKGYLNPWCLFADGGRKFVCNLCGFDSDVPDEYFCNLDMTGRRTDYEYRPELRYGTVEYIVPEEYWAKKPHPIRYLFAIDVSSTAVQSGMLASVCQSLNDILYGDHAGNGLPEGAKIGLVTFDRSIHFYNLKATLDQAQMIVVSDVQDVFVPLHDGLFVDPEESKTVIQDLLANLPNFYAETRVVDVVFGSIIATALSGMQEGGGKLIVFSTSIPKRGLGVLQARAQVNNNSDEEKSLLLPIGTAYNTWGVDLVNAGICVDLWFFPARTLLELTTVSQLASMTGGDIHYFPNFNPIQDTIKITHDLRHGLVREAGYNAVMRIRCSNGLTIHQQFGNFHMKNSTDIELAGIDQDKAVAFIVKHDEKLDTKLDASFQCAMLYTTATGQRRVRVINLSLPVTDNIGNVFRSAQMDVTLNLLMKQAITLAGSKSTQALRDELADKCVKILSAYRKHCALSSSPGQLILPDSFKLLPLFTLGMLKSIALKSNPNLNIDTRVHQMKLTKSLGILDQMVLLYPRLIPISHLAPEHGQPDASGNIQLPSSMRSSYERLLRDHAYLLENGQDLYIWLGRDISSDYLQAVFGTDDLQHVDPRQNIMPTLDTALSRQTRDIIGAIQAQRAWKMPVHIVRQQLDMELEFANLLTEDKNNEQMSYVDYLCVVHRQIQTEITQEKQDNIMASASYWTHRF</sequence>
<accession>A0A8H7PGX8</accession>
<dbReference type="Gene3D" id="3.40.50.410">
    <property type="entry name" value="von Willebrand factor, type A domain"/>
    <property type="match status" value="1"/>
</dbReference>
<dbReference type="Gene3D" id="2.30.30.380">
    <property type="entry name" value="Zn-finger domain of Sec23/24"/>
    <property type="match status" value="1"/>
</dbReference>
<feature type="domain" description="Sec23/Sec24 trunk" evidence="7">
    <location>
        <begin position="306"/>
        <end position="543"/>
    </location>
</feature>
<dbReference type="GO" id="GO:0030127">
    <property type="term" value="C:COPII vesicle coat"/>
    <property type="evidence" value="ECO:0007669"/>
    <property type="project" value="InterPro"/>
</dbReference>
<dbReference type="SUPFAM" id="SSF81811">
    <property type="entry name" value="Helical domain of Sec23/24"/>
    <property type="match status" value="1"/>
</dbReference>
<dbReference type="Pfam" id="PF04815">
    <property type="entry name" value="Sec23_helical"/>
    <property type="match status" value="1"/>
</dbReference>
<dbReference type="InterPro" id="IPR006900">
    <property type="entry name" value="Sec23/24_helical_dom"/>
</dbReference>
<dbReference type="Gene3D" id="2.60.40.1670">
    <property type="entry name" value="beta-sandwich domain of Sec23/24"/>
    <property type="match status" value="1"/>
</dbReference>
<comment type="similarity">
    <text evidence="1">Belongs to the SEC23/SEC24 family. SEC24 subfamily.</text>
</comment>
<organism evidence="10 11">
    <name type="scientific">Umbelopsis vinacea</name>
    <dbReference type="NCBI Taxonomy" id="44442"/>
    <lineage>
        <taxon>Eukaryota</taxon>
        <taxon>Fungi</taxon>
        <taxon>Fungi incertae sedis</taxon>
        <taxon>Mucoromycota</taxon>
        <taxon>Mucoromycotina</taxon>
        <taxon>Umbelopsidomycetes</taxon>
        <taxon>Umbelopsidales</taxon>
        <taxon>Umbelopsidaceae</taxon>
        <taxon>Umbelopsis</taxon>
    </lineage>
</organism>
<feature type="domain" description="Sec23/Sec24 helical" evidence="8">
    <location>
        <begin position="647"/>
        <end position="743"/>
    </location>
</feature>
<evidence type="ECO:0000256" key="3">
    <source>
        <dbReference type="ARBA" id="ARBA00022927"/>
    </source>
</evidence>
<dbReference type="PANTHER" id="PTHR13803">
    <property type="entry name" value="SEC24-RELATED PROTEIN"/>
    <property type="match status" value="1"/>
</dbReference>
<feature type="region of interest" description="Disordered" evidence="4">
    <location>
        <begin position="1"/>
        <end position="134"/>
    </location>
</feature>
<gene>
    <name evidence="10" type="ORF">INT44_007061</name>
</gene>
<name>A0A8H7PGX8_9FUNG</name>
<dbReference type="Pfam" id="PF04811">
    <property type="entry name" value="Sec23_trunk"/>
    <property type="match status" value="1"/>
</dbReference>
<dbReference type="GO" id="GO:0070971">
    <property type="term" value="C:endoplasmic reticulum exit site"/>
    <property type="evidence" value="ECO:0007669"/>
    <property type="project" value="TreeGrafter"/>
</dbReference>
<dbReference type="Pfam" id="PF08033">
    <property type="entry name" value="Sec23_BS"/>
    <property type="match status" value="1"/>
</dbReference>
<dbReference type="PANTHER" id="PTHR13803:SF4">
    <property type="entry name" value="SECRETORY 24CD, ISOFORM C"/>
    <property type="match status" value="1"/>
</dbReference>
<evidence type="ECO:0000313" key="11">
    <source>
        <dbReference type="Proteomes" id="UP000612746"/>
    </source>
</evidence>
<evidence type="ECO:0000259" key="6">
    <source>
        <dbReference type="Pfam" id="PF04810"/>
    </source>
</evidence>
<dbReference type="OrthoDB" id="49016at2759"/>
<dbReference type="EMBL" id="JAEPRA010000018">
    <property type="protein sequence ID" value="KAG2173470.1"/>
    <property type="molecule type" value="Genomic_DNA"/>
</dbReference>
<evidence type="ECO:0000259" key="8">
    <source>
        <dbReference type="Pfam" id="PF04815"/>
    </source>
</evidence>
<dbReference type="GO" id="GO:0008270">
    <property type="term" value="F:zinc ion binding"/>
    <property type="evidence" value="ECO:0007669"/>
    <property type="project" value="InterPro"/>
</dbReference>
<dbReference type="InterPro" id="IPR012990">
    <property type="entry name" value="Beta-sandwich_Sec23_24"/>
</dbReference>
<dbReference type="GO" id="GO:0090110">
    <property type="term" value="P:COPII-coated vesicle cargo loading"/>
    <property type="evidence" value="ECO:0007669"/>
    <property type="project" value="TreeGrafter"/>
</dbReference>
<feature type="compositionally biased region" description="Polar residues" evidence="4">
    <location>
        <begin position="51"/>
        <end position="65"/>
    </location>
</feature>
<evidence type="ECO:0000313" key="10">
    <source>
        <dbReference type="EMBL" id="KAG2173470.1"/>
    </source>
</evidence>
<dbReference type="InterPro" id="IPR036174">
    <property type="entry name" value="Znf_Sec23_Sec24_sf"/>
</dbReference>
<dbReference type="Proteomes" id="UP000612746">
    <property type="component" value="Unassembled WGS sequence"/>
</dbReference>
<feature type="compositionally biased region" description="Pro residues" evidence="4">
    <location>
        <begin position="1"/>
        <end position="12"/>
    </location>
</feature>
<comment type="caution">
    <text evidence="10">The sequence shown here is derived from an EMBL/GenBank/DDBJ whole genome shotgun (WGS) entry which is preliminary data.</text>
</comment>
<evidence type="ECO:0000259" key="5">
    <source>
        <dbReference type="Pfam" id="PF00626"/>
    </source>
</evidence>
<feature type="domain" description="Zinc finger Sec23/Sec24-type" evidence="6">
    <location>
        <begin position="231"/>
        <end position="269"/>
    </location>
</feature>
<evidence type="ECO:0000259" key="9">
    <source>
        <dbReference type="Pfam" id="PF08033"/>
    </source>
</evidence>
<evidence type="ECO:0000256" key="4">
    <source>
        <dbReference type="SAM" id="MobiDB-lite"/>
    </source>
</evidence>
<dbReference type="GO" id="GO:0006886">
    <property type="term" value="P:intracellular protein transport"/>
    <property type="evidence" value="ECO:0007669"/>
    <property type="project" value="InterPro"/>
</dbReference>
<dbReference type="SUPFAM" id="SSF82919">
    <property type="entry name" value="Zn-finger domain of Sec23/24"/>
    <property type="match status" value="1"/>
</dbReference>
<dbReference type="Gene3D" id="3.40.20.10">
    <property type="entry name" value="Severin"/>
    <property type="match status" value="1"/>
</dbReference>
<dbReference type="Gene3D" id="1.20.120.730">
    <property type="entry name" value="Sec23/Sec24 helical domain"/>
    <property type="match status" value="1"/>
</dbReference>
<keyword evidence="2" id="KW-0813">Transport</keyword>
<dbReference type="InterPro" id="IPR007123">
    <property type="entry name" value="Gelsolin-like_dom"/>
</dbReference>
<evidence type="ECO:0000256" key="1">
    <source>
        <dbReference type="ARBA" id="ARBA00008334"/>
    </source>
</evidence>
<reference evidence="10" key="1">
    <citation type="submission" date="2020-12" db="EMBL/GenBank/DDBJ databases">
        <title>Metabolic potential, ecology and presence of endohyphal bacteria is reflected in genomic diversity of Mucoromycotina.</title>
        <authorList>
            <person name="Muszewska A."/>
            <person name="Okrasinska A."/>
            <person name="Steczkiewicz K."/>
            <person name="Drgas O."/>
            <person name="Orlowska M."/>
            <person name="Perlinska-Lenart U."/>
            <person name="Aleksandrzak-Piekarczyk T."/>
            <person name="Szatraj K."/>
            <person name="Zielenkiewicz U."/>
            <person name="Pilsyk S."/>
            <person name="Malc E."/>
            <person name="Mieczkowski P."/>
            <person name="Kruszewska J.S."/>
            <person name="Biernat P."/>
            <person name="Pawlowska J."/>
        </authorList>
    </citation>
    <scope>NUCLEOTIDE SEQUENCE</scope>
    <source>
        <strain evidence="10">WA0000051536</strain>
    </source>
</reference>
<dbReference type="InterPro" id="IPR006896">
    <property type="entry name" value="Sec23/24_trunk_dom"/>
</dbReference>
<dbReference type="SUPFAM" id="SSF81995">
    <property type="entry name" value="beta-sandwich domain of Sec23/24"/>
    <property type="match status" value="1"/>
</dbReference>
<dbReference type="InterPro" id="IPR036175">
    <property type="entry name" value="Sec23/24_helical_dom_sf"/>
</dbReference>
<dbReference type="InterPro" id="IPR050550">
    <property type="entry name" value="SEC23_SEC24_subfamily"/>
</dbReference>
<dbReference type="InterPro" id="IPR036465">
    <property type="entry name" value="vWFA_dom_sf"/>
</dbReference>
<dbReference type="AlphaFoldDB" id="A0A8H7PGX8"/>